<feature type="domain" description="AMP-dependent synthetase/ligase" evidence="2">
    <location>
        <begin position="24"/>
        <end position="383"/>
    </location>
</feature>
<evidence type="ECO:0000313" key="4">
    <source>
        <dbReference type="EMBL" id="ADI58645.1"/>
    </source>
</evidence>
<feature type="compositionally biased region" description="Basic and acidic residues" evidence="1">
    <location>
        <begin position="508"/>
        <end position="518"/>
    </location>
</feature>
<dbReference type="InterPro" id="IPR000873">
    <property type="entry name" value="AMP-dep_synth/lig_dom"/>
</dbReference>
<sequence>MVVPDGWWSRHRGYAARIMSALDAGPDRTAVHWRGRPVPAGEFARTVTGAAGTLRELGVGPGRVVAVLVAPNSPDMLAVRYAVHLLGGAVCYLRSTNPGDTSHVLSAEAQLRILLDTSATVLFTDREHAARALLLADRARGRIAVTGSGVRGTGAVPPATGARDVAAAVWEPEALALIAFTSGSTGRPKGISLPARAWDSVVSATGASIGEGDRARLLVTTPLSHTVGPMADAVLAAGGAVHLHEDLDADAVLRTVAEHRITRTFLATTHLYRLLDHARTEDHDLTSLRQLIYSGSAAAPARIAEANKVFGPVLVQGYGTSEGGRITLLDPGDHQDPSLLNTVGRPFPEVEVTIRDPDTERELTTGTVGEVWVRSPHVMAGYWSDPALSARVLRDGWYRTGDIGRFDERGYLHLLDRAADVVKTDGVKVYPAVVERELLAVPGVAQAAVYGVRDLDNVEHLHAAIVPRPGARVAVEDVRSRIGTALSPLHVPEEVLLLDEMPLNASGKPDKPRLRLRESVPAPYTESELTR</sequence>
<proteinExistence type="predicted"/>
<dbReference type="Gene3D" id="3.30.300.30">
    <property type="match status" value="1"/>
</dbReference>
<feature type="domain" description="AMP-binding enzyme C-terminal" evidence="3">
    <location>
        <begin position="434"/>
        <end position="508"/>
    </location>
</feature>
<organism evidence="4">
    <name type="scientific">Streptomyces nodosus subsp. asukaensis</name>
    <dbReference type="NCBI Taxonomy" id="222892"/>
    <lineage>
        <taxon>Bacteria</taxon>
        <taxon>Bacillati</taxon>
        <taxon>Actinomycetota</taxon>
        <taxon>Actinomycetes</taxon>
        <taxon>Kitasatosporales</taxon>
        <taxon>Streptomycetaceae</taxon>
        <taxon>Streptomyces</taxon>
    </lineage>
</organism>
<reference evidence="4" key="1">
    <citation type="journal article" date="2010" name="J. Biol. Chem.">
        <title>Biochemical and genetic insights into asukamycin biosynthesis.</title>
        <authorList>
            <person name="Rui Z."/>
            <person name="Petrickova K."/>
            <person name="Skanta F."/>
            <person name="Pospisil S."/>
            <person name="Yang Y."/>
            <person name="Chen C.Y."/>
            <person name="Tsai S.F."/>
            <person name="Floss H.G."/>
            <person name="Petricek M."/>
            <person name="Yu T.W."/>
        </authorList>
    </citation>
    <scope>NUCLEOTIDE SEQUENCE</scope>
    <source>
        <strain evidence="4">ATCC 29757</strain>
    </source>
</reference>
<dbReference type="GO" id="GO:0016877">
    <property type="term" value="F:ligase activity, forming carbon-sulfur bonds"/>
    <property type="evidence" value="ECO:0007669"/>
    <property type="project" value="UniProtKB-ARBA"/>
</dbReference>
<dbReference type="SUPFAM" id="SSF56801">
    <property type="entry name" value="Acetyl-CoA synthetase-like"/>
    <property type="match status" value="1"/>
</dbReference>
<evidence type="ECO:0000259" key="2">
    <source>
        <dbReference type="Pfam" id="PF00501"/>
    </source>
</evidence>
<dbReference type="PANTHER" id="PTHR43767">
    <property type="entry name" value="LONG-CHAIN-FATTY-ACID--COA LIGASE"/>
    <property type="match status" value="1"/>
</dbReference>
<dbReference type="InterPro" id="IPR045851">
    <property type="entry name" value="AMP-bd_C_sf"/>
</dbReference>
<dbReference type="InterPro" id="IPR025110">
    <property type="entry name" value="AMP-bd_C"/>
</dbReference>
<dbReference type="InterPro" id="IPR050237">
    <property type="entry name" value="ATP-dep_AMP-bd_enzyme"/>
</dbReference>
<accession>D7P5W7</accession>
<dbReference type="EMBL" id="GQ926890">
    <property type="protein sequence ID" value="ADI58645.1"/>
    <property type="molecule type" value="Genomic_DNA"/>
</dbReference>
<dbReference type="Pfam" id="PF00501">
    <property type="entry name" value="AMP-binding"/>
    <property type="match status" value="1"/>
</dbReference>
<dbReference type="PROSITE" id="PS00455">
    <property type="entry name" value="AMP_BINDING"/>
    <property type="match status" value="1"/>
</dbReference>
<name>D7P5W7_STRNS</name>
<dbReference type="AlphaFoldDB" id="D7P5W7"/>
<protein>
    <submittedName>
        <fullName evidence="4">AsuD1</fullName>
    </submittedName>
</protein>
<feature type="region of interest" description="Disordered" evidence="1">
    <location>
        <begin position="506"/>
        <end position="531"/>
    </location>
</feature>
<dbReference type="InterPro" id="IPR042099">
    <property type="entry name" value="ANL_N_sf"/>
</dbReference>
<gene>
    <name evidence="4" type="primary">asuD1</name>
</gene>
<evidence type="ECO:0000256" key="1">
    <source>
        <dbReference type="SAM" id="MobiDB-lite"/>
    </source>
</evidence>
<dbReference type="PANTHER" id="PTHR43767:SF7">
    <property type="entry name" value="MEDIUM_LONG-CHAIN-FATTY-ACID--COA LIGASE FADD8"/>
    <property type="match status" value="1"/>
</dbReference>
<dbReference type="InterPro" id="IPR020845">
    <property type="entry name" value="AMP-binding_CS"/>
</dbReference>
<dbReference type="Gene3D" id="3.40.50.12780">
    <property type="entry name" value="N-terminal domain of ligase-like"/>
    <property type="match status" value="1"/>
</dbReference>
<evidence type="ECO:0000259" key="3">
    <source>
        <dbReference type="Pfam" id="PF13193"/>
    </source>
</evidence>
<dbReference type="Pfam" id="PF13193">
    <property type="entry name" value="AMP-binding_C"/>
    <property type="match status" value="1"/>
</dbReference>